<dbReference type="InterPro" id="IPR015915">
    <property type="entry name" value="Kelch-typ_b-propeller"/>
</dbReference>
<feature type="region of interest" description="Disordered" evidence="3">
    <location>
        <begin position="85"/>
        <end position="106"/>
    </location>
</feature>
<dbReference type="Proteomes" id="UP000800092">
    <property type="component" value="Unassembled WGS sequence"/>
</dbReference>
<keyword evidence="5" id="KW-1185">Reference proteome</keyword>
<keyword evidence="2" id="KW-0408">Iron</keyword>
<evidence type="ECO:0000256" key="2">
    <source>
        <dbReference type="ARBA" id="ARBA00023004"/>
    </source>
</evidence>
<dbReference type="Gene3D" id="2.120.10.80">
    <property type="entry name" value="Kelch-type beta propeller"/>
    <property type="match status" value="2"/>
</dbReference>
<sequence>MAESAVAAALYGVETLAEGVVLAAKGLYDPTLPLQLSFEKITTVPVARTSHSIVVIKNRAYIFGGESAPGTRATNDVQLVELPTSDVGESADQKTVEARPAEEDGRVPEERIDHAAVAIDDCFYMLGGRTSSSSTEPLEEDGRVWMFSTKTSMWSCLQPIAQSPKPPPRYNFAIAASVQPEISTMPTDHDTAPQFPPDPANVVPEPLDPSHRGTIVVSCGNSVGGTLLNDCWAFDIRSRTWSPLPPPQDDPALACYSSSLALDDNELKLYSCFGRTNSGDLLHMRTLDLEAKSSPPPASTQDNAASTFTPCSILSAASSDWQDATSKSPSTSPTPRSAASLIPVTTGQGRTYLLALGGHSTSASPSAASPLNASSTQFAELELVPHGDAFAYQLPSESATAAGAKDVARKALRSDSAEGKWAEVKYLDGEVKMVQEGQAGRGFGKRMRFAAAKASEVDGGSVVVWGGVDEKGQVCGDGWIVSVKS</sequence>
<evidence type="ECO:0008006" key="6">
    <source>
        <dbReference type="Google" id="ProtNLM"/>
    </source>
</evidence>
<dbReference type="GO" id="GO:0019760">
    <property type="term" value="P:glucosinolate metabolic process"/>
    <property type="evidence" value="ECO:0007669"/>
    <property type="project" value="UniProtKB-ARBA"/>
</dbReference>
<reference evidence="4" key="1">
    <citation type="journal article" date="2020" name="Stud. Mycol.">
        <title>101 Dothideomycetes genomes: a test case for predicting lifestyles and emergence of pathogens.</title>
        <authorList>
            <person name="Haridas S."/>
            <person name="Albert R."/>
            <person name="Binder M."/>
            <person name="Bloem J."/>
            <person name="Labutti K."/>
            <person name="Salamov A."/>
            <person name="Andreopoulos B."/>
            <person name="Baker S."/>
            <person name="Barry K."/>
            <person name="Bills G."/>
            <person name="Bluhm B."/>
            <person name="Cannon C."/>
            <person name="Castanera R."/>
            <person name="Culley D."/>
            <person name="Daum C."/>
            <person name="Ezra D."/>
            <person name="Gonzalez J."/>
            <person name="Henrissat B."/>
            <person name="Kuo A."/>
            <person name="Liang C."/>
            <person name="Lipzen A."/>
            <person name="Lutzoni F."/>
            <person name="Magnuson J."/>
            <person name="Mondo S."/>
            <person name="Nolan M."/>
            <person name="Ohm R."/>
            <person name="Pangilinan J."/>
            <person name="Park H.-J."/>
            <person name="Ramirez L."/>
            <person name="Alfaro M."/>
            <person name="Sun H."/>
            <person name="Tritt A."/>
            <person name="Yoshinaga Y."/>
            <person name="Zwiers L.-H."/>
            <person name="Turgeon B."/>
            <person name="Goodwin S."/>
            <person name="Spatafora J."/>
            <person name="Crous P."/>
            <person name="Grigoriev I."/>
        </authorList>
    </citation>
    <scope>NUCLEOTIDE SEQUENCE</scope>
    <source>
        <strain evidence="4">Tuck. ex Michener</strain>
    </source>
</reference>
<organism evidence="4 5">
    <name type="scientific">Viridothelium virens</name>
    <name type="common">Speckled blister lichen</name>
    <name type="synonym">Trypethelium virens</name>
    <dbReference type="NCBI Taxonomy" id="1048519"/>
    <lineage>
        <taxon>Eukaryota</taxon>
        <taxon>Fungi</taxon>
        <taxon>Dikarya</taxon>
        <taxon>Ascomycota</taxon>
        <taxon>Pezizomycotina</taxon>
        <taxon>Dothideomycetes</taxon>
        <taxon>Dothideomycetes incertae sedis</taxon>
        <taxon>Trypetheliales</taxon>
        <taxon>Trypetheliaceae</taxon>
        <taxon>Viridothelium</taxon>
    </lineage>
</organism>
<gene>
    <name evidence="4" type="ORF">EV356DRAFT_530644</name>
</gene>
<dbReference type="Pfam" id="PF24681">
    <property type="entry name" value="Kelch_KLHDC2_KLHL20_DRC7"/>
    <property type="match status" value="1"/>
</dbReference>
<proteinExistence type="predicted"/>
<dbReference type="AlphaFoldDB" id="A0A6A6HF41"/>
<dbReference type="SUPFAM" id="SSF117281">
    <property type="entry name" value="Kelch motif"/>
    <property type="match status" value="1"/>
</dbReference>
<dbReference type="EMBL" id="ML991783">
    <property type="protein sequence ID" value="KAF2236736.1"/>
    <property type="molecule type" value="Genomic_DNA"/>
</dbReference>
<evidence type="ECO:0000313" key="5">
    <source>
        <dbReference type="Proteomes" id="UP000800092"/>
    </source>
</evidence>
<dbReference type="PANTHER" id="PTHR47435">
    <property type="entry name" value="KELCH REPEAT PROTEIN (AFU_ORTHOLOGUE AFUA_5G12780)"/>
    <property type="match status" value="1"/>
</dbReference>
<dbReference type="PANTHER" id="PTHR47435:SF4">
    <property type="entry name" value="KELCH REPEAT PROTEIN (AFU_ORTHOLOGUE AFUA_5G12780)"/>
    <property type="match status" value="1"/>
</dbReference>
<feature type="compositionally biased region" description="Basic and acidic residues" evidence="3">
    <location>
        <begin position="91"/>
        <end position="106"/>
    </location>
</feature>
<evidence type="ECO:0000256" key="3">
    <source>
        <dbReference type="SAM" id="MobiDB-lite"/>
    </source>
</evidence>
<evidence type="ECO:0000313" key="4">
    <source>
        <dbReference type="EMBL" id="KAF2236736.1"/>
    </source>
</evidence>
<dbReference type="OrthoDB" id="10250130at2759"/>
<accession>A0A6A6HF41</accession>
<keyword evidence="1" id="KW-0677">Repeat</keyword>
<feature type="compositionally biased region" description="Low complexity" evidence="3">
    <location>
        <begin position="324"/>
        <end position="340"/>
    </location>
</feature>
<name>A0A6A6HF41_VIRVR</name>
<evidence type="ECO:0000256" key="1">
    <source>
        <dbReference type="ARBA" id="ARBA00022737"/>
    </source>
</evidence>
<protein>
    <recommendedName>
        <fullName evidence="6">Galactose oxidase</fullName>
    </recommendedName>
</protein>
<feature type="region of interest" description="Disordered" evidence="3">
    <location>
        <begin position="320"/>
        <end position="340"/>
    </location>
</feature>